<feature type="region of interest" description="Disordered" evidence="1">
    <location>
        <begin position="140"/>
        <end position="173"/>
    </location>
</feature>
<feature type="region of interest" description="Disordered" evidence="1">
    <location>
        <begin position="1"/>
        <end position="40"/>
    </location>
</feature>
<comment type="caution">
    <text evidence="2">The sequence shown here is derived from an EMBL/GenBank/DDBJ whole genome shotgun (WGS) entry which is preliminary data.</text>
</comment>
<sequence length="173" mass="18821">MEVGEEEQKRNDEGCIEAPTEDPGAAGASEMVEDEHGHYEEASPKLQQLAIGDHFLPLGANPKGAHQVVSVHDNVHGAVGDEHHGERGLSAVHADVRHDDHHGVMVDVQKGEPVHGVAEDDQKGVHEFYDLGEDRTCKGRTRHLRKKESEGDVRNNREAKKARGGAWGFAGVP</sequence>
<organism evidence="2 3">
    <name type="scientific">Hibiscus sabdariffa</name>
    <name type="common">roselle</name>
    <dbReference type="NCBI Taxonomy" id="183260"/>
    <lineage>
        <taxon>Eukaryota</taxon>
        <taxon>Viridiplantae</taxon>
        <taxon>Streptophyta</taxon>
        <taxon>Embryophyta</taxon>
        <taxon>Tracheophyta</taxon>
        <taxon>Spermatophyta</taxon>
        <taxon>Magnoliopsida</taxon>
        <taxon>eudicotyledons</taxon>
        <taxon>Gunneridae</taxon>
        <taxon>Pentapetalae</taxon>
        <taxon>rosids</taxon>
        <taxon>malvids</taxon>
        <taxon>Malvales</taxon>
        <taxon>Malvaceae</taxon>
        <taxon>Malvoideae</taxon>
        <taxon>Hibiscus</taxon>
    </lineage>
</organism>
<evidence type="ECO:0000313" key="3">
    <source>
        <dbReference type="Proteomes" id="UP001396334"/>
    </source>
</evidence>
<proteinExistence type="predicted"/>
<evidence type="ECO:0000256" key="1">
    <source>
        <dbReference type="SAM" id="MobiDB-lite"/>
    </source>
</evidence>
<keyword evidence="3" id="KW-1185">Reference proteome</keyword>
<accession>A0ABR2RPU3</accession>
<feature type="compositionally biased region" description="Basic and acidic residues" evidence="1">
    <location>
        <begin position="1"/>
        <end position="13"/>
    </location>
</feature>
<reference evidence="2 3" key="1">
    <citation type="journal article" date="2024" name="G3 (Bethesda)">
        <title>Genome assembly of Hibiscus sabdariffa L. provides insights into metabolisms of medicinal natural products.</title>
        <authorList>
            <person name="Kim T."/>
        </authorList>
    </citation>
    <scope>NUCLEOTIDE SEQUENCE [LARGE SCALE GENOMIC DNA]</scope>
    <source>
        <strain evidence="2">TK-2024</strain>
        <tissue evidence="2">Old leaves</tissue>
    </source>
</reference>
<evidence type="ECO:0000313" key="2">
    <source>
        <dbReference type="EMBL" id="KAK9014722.1"/>
    </source>
</evidence>
<dbReference type="EMBL" id="JBBPBN010000021">
    <property type="protein sequence ID" value="KAK9014722.1"/>
    <property type="molecule type" value="Genomic_DNA"/>
</dbReference>
<name>A0ABR2RPU3_9ROSI</name>
<dbReference type="Proteomes" id="UP001396334">
    <property type="component" value="Unassembled WGS sequence"/>
</dbReference>
<protein>
    <submittedName>
        <fullName evidence="2">Uncharacterized protein</fullName>
    </submittedName>
</protein>
<gene>
    <name evidence="2" type="ORF">V6N11_005869</name>
</gene>
<feature type="compositionally biased region" description="Basic and acidic residues" evidence="1">
    <location>
        <begin position="147"/>
        <end position="161"/>
    </location>
</feature>